<dbReference type="EMBL" id="CP045484">
    <property type="protein sequence ID" value="QGR16409.1"/>
    <property type="molecule type" value="Genomic_DNA"/>
</dbReference>
<accession>A0A650CF66</accession>
<evidence type="ECO:0000313" key="3">
    <source>
        <dbReference type="EMBL" id="QGR16409.1"/>
    </source>
</evidence>
<reference evidence="2 5" key="2">
    <citation type="submission" date="2020-08" db="EMBL/GenBank/DDBJ databases">
        <title>Genomic Encyclopedia of Type Strains, Phase IV (KMG-IV): sequencing the most valuable type-strain genomes for metagenomic binning, comparative biology and taxonomic classification.</title>
        <authorList>
            <person name="Goeker M."/>
        </authorList>
    </citation>
    <scope>NUCLEOTIDE SEQUENCE [LARGE SCALE GENOMIC DNA]</scope>
    <source>
        <strain evidence="2 5">DSM 12421</strain>
    </source>
</reference>
<sequence>MNSAYYVAMLVVAIIVTLLYSLFPIYNKINPTLGGLPIFYWYQILLLAVTTVLSAVVVHFVKEEGER</sequence>
<dbReference type="AlphaFoldDB" id="A0A650CF66"/>
<keyword evidence="1" id="KW-0812">Transmembrane</keyword>
<dbReference type="RefSeq" id="WP_156013968.1">
    <property type="nucleotide sequence ID" value="NZ_AP031374.1"/>
</dbReference>
<organism evidence="3 4">
    <name type="scientific">Sulfurisphaera ohwakuensis</name>
    <dbReference type="NCBI Taxonomy" id="69656"/>
    <lineage>
        <taxon>Archaea</taxon>
        <taxon>Thermoproteota</taxon>
        <taxon>Thermoprotei</taxon>
        <taxon>Sulfolobales</taxon>
        <taxon>Sulfolobaceae</taxon>
        <taxon>Sulfurisphaera</taxon>
    </lineage>
</organism>
<keyword evidence="4" id="KW-1185">Reference proteome</keyword>
<gene>
    <name evidence="3" type="ORF">D1869_03725</name>
    <name evidence="2" type="ORF">HNQ62_002528</name>
</gene>
<evidence type="ECO:0000313" key="5">
    <source>
        <dbReference type="Proteomes" id="UP000582213"/>
    </source>
</evidence>
<reference evidence="3 4" key="1">
    <citation type="submission" date="2019-10" db="EMBL/GenBank/DDBJ databases">
        <title>Genome Sequences from Six Type Strain Members of the Archaeal Family Sulfolobaceae: Acidianus ambivalens, Acidianus infernus, Metallosphaera prunae, Stygiolobus azoricus, Sulfolobus metallicus, and Sulfurisphaera ohwakuensis.</title>
        <authorList>
            <person name="Counts J.A."/>
            <person name="Kelly R.M."/>
        </authorList>
    </citation>
    <scope>NUCLEOTIDE SEQUENCE [LARGE SCALE GENOMIC DNA]</scope>
    <source>
        <strain evidence="3 4">TA-1</strain>
    </source>
</reference>
<evidence type="ECO:0000313" key="4">
    <source>
        <dbReference type="Proteomes" id="UP000427373"/>
    </source>
</evidence>
<dbReference type="Proteomes" id="UP000427373">
    <property type="component" value="Chromosome"/>
</dbReference>
<feature type="transmembrane region" description="Helical" evidence="1">
    <location>
        <begin position="7"/>
        <end position="26"/>
    </location>
</feature>
<dbReference type="Proteomes" id="UP000582213">
    <property type="component" value="Unassembled WGS sequence"/>
</dbReference>
<feature type="transmembrane region" description="Helical" evidence="1">
    <location>
        <begin position="38"/>
        <end position="61"/>
    </location>
</feature>
<name>A0A650CF66_SULOH</name>
<keyword evidence="1" id="KW-1133">Transmembrane helix</keyword>
<dbReference type="InterPro" id="IPR021741">
    <property type="entry name" value="DUF3311"/>
</dbReference>
<proteinExistence type="predicted"/>
<protein>
    <submittedName>
        <fullName evidence="3">DUF3311 domain-containing protein</fullName>
    </submittedName>
</protein>
<evidence type="ECO:0000313" key="2">
    <source>
        <dbReference type="EMBL" id="MBB5254754.1"/>
    </source>
</evidence>
<dbReference type="GeneID" id="95643090"/>
<dbReference type="EMBL" id="JACHFY010000023">
    <property type="protein sequence ID" value="MBB5254754.1"/>
    <property type="molecule type" value="Genomic_DNA"/>
</dbReference>
<evidence type="ECO:0000256" key="1">
    <source>
        <dbReference type="SAM" id="Phobius"/>
    </source>
</evidence>
<dbReference type="OrthoDB" id="8235at2157"/>
<dbReference type="Pfam" id="PF11755">
    <property type="entry name" value="DUF3311"/>
    <property type="match status" value="1"/>
</dbReference>
<dbReference type="KEGG" id="soh:D1869_03725"/>
<keyword evidence="1" id="KW-0472">Membrane</keyword>